<dbReference type="Proteomes" id="UP001059596">
    <property type="component" value="Chromosome 3R"/>
</dbReference>
<accession>A0A9P9YY84</accession>
<comment type="caution">
    <text evidence="1">The sequence shown here is derived from an EMBL/GenBank/DDBJ whole genome shotgun (WGS) entry which is preliminary data.</text>
</comment>
<feature type="non-terminal residue" evidence="1">
    <location>
        <position position="1"/>
    </location>
</feature>
<sequence length="120" mass="13690">AGSPAIQVGNEGSWSPDRTFVTILRQIRFPKLAIKSQSQSGNLEHLHKQSNTMAAMSMRFWKQPLLVTKQTFKSDVCFLIMARLFMFLSWESPLSSRLSCQQKKKGTTLLANFVCIFKYV</sequence>
<organism evidence="1 2">
    <name type="scientific">Drosophila gunungcola</name>
    <name type="common">fruit fly</name>
    <dbReference type="NCBI Taxonomy" id="103775"/>
    <lineage>
        <taxon>Eukaryota</taxon>
        <taxon>Metazoa</taxon>
        <taxon>Ecdysozoa</taxon>
        <taxon>Arthropoda</taxon>
        <taxon>Hexapoda</taxon>
        <taxon>Insecta</taxon>
        <taxon>Pterygota</taxon>
        <taxon>Neoptera</taxon>
        <taxon>Endopterygota</taxon>
        <taxon>Diptera</taxon>
        <taxon>Brachycera</taxon>
        <taxon>Muscomorpha</taxon>
        <taxon>Ephydroidea</taxon>
        <taxon>Drosophilidae</taxon>
        <taxon>Drosophila</taxon>
        <taxon>Sophophora</taxon>
    </lineage>
</organism>
<protein>
    <submittedName>
        <fullName evidence="1">Uncharacterized protein</fullName>
    </submittedName>
</protein>
<proteinExistence type="predicted"/>
<keyword evidence="2" id="KW-1185">Reference proteome</keyword>
<dbReference type="EMBL" id="JAMKOV010000001">
    <property type="protein sequence ID" value="KAI8044963.1"/>
    <property type="molecule type" value="Genomic_DNA"/>
</dbReference>
<name>A0A9P9YY84_9MUSC</name>
<evidence type="ECO:0000313" key="2">
    <source>
        <dbReference type="Proteomes" id="UP001059596"/>
    </source>
</evidence>
<evidence type="ECO:0000313" key="1">
    <source>
        <dbReference type="EMBL" id="KAI8044963.1"/>
    </source>
</evidence>
<dbReference type="AlphaFoldDB" id="A0A9P9YY84"/>
<reference evidence="1" key="1">
    <citation type="journal article" date="2023" name="Genome Biol. Evol.">
        <title>Long-read-based Genome Assembly of Drosophila gunungcola Reveals Fewer Chemosensory Genes in Flower-breeding Species.</title>
        <authorList>
            <person name="Negi A."/>
            <person name="Liao B.Y."/>
            <person name="Yeh S.D."/>
        </authorList>
    </citation>
    <scope>NUCLEOTIDE SEQUENCE</scope>
    <source>
        <strain evidence="1">Sukarami</strain>
    </source>
</reference>
<gene>
    <name evidence="1" type="ORF">M5D96_001139</name>
</gene>